<evidence type="ECO:0000256" key="4">
    <source>
        <dbReference type="ARBA" id="ARBA00022679"/>
    </source>
</evidence>
<evidence type="ECO:0000256" key="2">
    <source>
        <dbReference type="ARBA" id="ARBA00012185"/>
    </source>
</evidence>
<proteinExistence type="inferred from homology"/>
<dbReference type="GO" id="GO:0009307">
    <property type="term" value="P:DNA restriction-modification system"/>
    <property type="evidence" value="ECO:0007669"/>
    <property type="project" value="UniProtKB-KW"/>
</dbReference>
<protein>
    <recommendedName>
        <fullName evidence="2">site-specific DNA-methyltransferase (cytosine-N(4)-specific)</fullName>
        <ecNumber evidence="2">2.1.1.113</ecNumber>
    </recommendedName>
</protein>
<dbReference type="SUPFAM" id="SSF53335">
    <property type="entry name" value="S-adenosyl-L-methionine-dependent methyltransferases"/>
    <property type="match status" value="2"/>
</dbReference>
<keyword evidence="5" id="KW-0949">S-adenosyl-L-methionine</keyword>
<organism evidence="8 9">
    <name type="scientific">Ralstonia wenshanensis</name>
    <dbReference type="NCBI Taxonomy" id="2842456"/>
    <lineage>
        <taxon>Bacteria</taxon>
        <taxon>Pseudomonadati</taxon>
        <taxon>Pseudomonadota</taxon>
        <taxon>Betaproteobacteria</taxon>
        <taxon>Burkholderiales</taxon>
        <taxon>Burkholderiaceae</taxon>
        <taxon>Ralstonia</taxon>
    </lineage>
</organism>
<evidence type="ECO:0000313" key="9">
    <source>
        <dbReference type="Proteomes" id="UP001189915"/>
    </source>
</evidence>
<evidence type="ECO:0000256" key="5">
    <source>
        <dbReference type="ARBA" id="ARBA00022691"/>
    </source>
</evidence>
<dbReference type="GO" id="GO:0015667">
    <property type="term" value="F:site-specific DNA-methyltransferase (cytosine-N4-specific) activity"/>
    <property type="evidence" value="ECO:0007669"/>
    <property type="project" value="UniProtKB-EC"/>
</dbReference>
<dbReference type="InterPro" id="IPR029063">
    <property type="entry name" value="SAM-dependent_MTases_sf"/>
</dbReference>
<dbReference type="Proteomes" id="UP001189915">
    <property type="component" value="Unassembled WGS sequence"/>
</dbReference>
<gene>
    <name evidence="8" type="ORF">LMG18091_01754</name>
</gene>
<evidence type="ECO:0000256" key="6">
    <source>
        <dbReference type="ARBA" id="ARBA00022747"/>
    </source>
</evidence>
<evidence type="ECO:0000256" key="1">
    <source>
        <dbReference type="ARBA" id="ARBA00010203"/>
    </source>
</evidence>
<evidence type="ECO:0000256" key="7">
    <source>
        <dbReference type="ARBA" id="ARBA00049120"/>
    </source>
</evidence>
<keyword evidence="6" id="KW-0680">Restriction system</keyword>
<reference evidence="8 9" key="1">
    <citation type="submission" date="2023-07" db="EMBL/GenBank/DDBJ databases">
        <authorList>
            <person name="Peeters C."/>
        </authorList>
    </citation>
    <scope>NUCLEOTIDE SEQUENCE [LARGE SCALE GENOMIC DNA]</scope>
    <source>
        <strain evidence="8 9">LMG 18091</strain>
    </source>
</reference>
<evidence type="ECO:0000256" key="3">
    <source>
        <dbReference type="ARBA" id="ARBA00022603"/>
    </source>
</evidence>
<comment type="similarity">
    <text evidence="1">Belongs to the N(4)/N(6)-methyltransferase family. N(4) subfamily.</text>
</comment>
<comment type="catalytic activity">
    <reaction evidence="7">
        <text>a 2'-deoxycytidine in DNA + S-adenosyl-L-methionine = an N(4)-methyl-2'-deoxycytidine in DNA + S-adenosyl-L-homocysteine + H(+)</text>
        <dbReference type="Rhea" id="RHEA:16857"/>
        <dbReference type="Rhea" id="RHEA-COMP:11369"/>
        <dbReference type="Rhea" id="RHEA-COMP:13674"/>
        <dbReference type="ChEBI" id="CHEBI:15378"/>
        <dbReference type="ChEBI" id="CHEBI:57856"/>
        <dbReference type="ChEBI" id="CHEBI:59789"/>
        <dbReference type="ChEBI" id="CHEBI:85452"/>
        <dbReference type="ChEBI" id="CHEBI:137933"/>
        <dbReference type="EC" id="2.1.1.113"/>
    </reaction>
</comment>
<dbReference type="EMBL" id="CATWAF010000002">
    <property type="protein sequence ID" value="CAJ0693274.1"/>
    <property type="molecule type" value="Genomic_DNA"/>
</dbReference>
<dbReference type="GO" id="GO:0032259">
    <property type="term" value="P:methylation"/>
    <property type="evidence" value="ECO:0007669"/>
    <property type="project" value="UniProtKB-KW"/>
</dbReference>
<dbReference type="EC" id="2.1.1.113" evidence="2"/>
<dbReference type="AlphaFoldDB" id="A0AAD2AWD5"/>
<dbReference type="InterPro" id="IPR017985">
    <property type="entry name" value="MeTrfase_CN4_CS"/>
</dbReference>
<dbReference type="GO" id="GO:0003677">
    <property type="term" value="F:DNA binding"/>
    <property type="evidence" value="ECO:0007669"/>
    <property type="project" value="InterPro"/>
</dbReference>
<keyword evidence="9" id="KW-1185">Reference proteome</keyword>
<comment type="caution">
    <text evidence="8">The sequence shown here is derived from an EMBL/GenBank/DDBJ whole genome shotgun (WGS) entry which is preliminary data.</text>
</comment>
<accession>A0AAD2AWD5</accession>
<keyword evidence="3" id="KW-0489">Methyltransferase</keyword>
<evidence type="ECO:0000313" key="8">
    <source>
        <dbReference type="EMBL" id="CAJ0693274.1"/>
    </source>
</evidence>
<dbReference type="PROSITE" id="PS00093">
    <property type="entry name" value="N4_MTASE"/>
    <property type="match status" value="1"/>
</dbReference>
<name>A0AAD2AWD5_9RALS</name>
<keyword evidence="4" id="KW-0808">Transferase</keyword>
<sequence>MKSDDRLIKSRLKALSSRDTAYWEFRRQAVRDGVHGLLQYPAMMVPQMQRDVLHVLLASRPEAVRVLDPFVGSGTIMTESILAGHIFTGIDINPLAILTCKAKANAHRHTQFRKKAEILINQILASRTRRIDVDFFGRDKWFTRKAAISLSRIRSAIIEEADNWARAVFWTVMAETIRQTSNSRTSTYKLHIRPNAEIENLPDPIAVFVSRLKAACMQLEFHSKLMQEKGVKIRHPTLHCDSVLNLPRLVNTKFDIVVTSPPYGDNHSTVPYGQFSYLALNWIAAEDLPGGGGVENTRAVDTRSLGGSTAVAPEDYQDVEDASPAIRRFMRDLRHHGRPDLEAKVMAFMVDFFKSIRLTVAAMNEGAYAAWTLGNRTVGGITVPLTEICRELHEACGARHVDTIRRRIPNKRTPVRNSISPTMNSECLLLLGT</sequence>
<dbReference type="Gene3D" id="3.40.50.150">
    <property type="entry name" value="Vaccinia Virus protein VP39"/>
    <property type="match status" value="2"/>
</dbReference>